<reference evidence="2 3" key="1">
    <citation type="journal article" date="2019" name="Int. J. Syst. Evol. Microbiol.">
        <title>The Draft Whole-Genome Sequence of the Antibiotic Producer Empedobacter haloabium ATCC 31962 Provides Indications for Its Taxonomic Reclassification.</title>
        <authorList>
            <person name="Miess H."/>
            <person name="Arlt P."/>
            <person name="Apel A.K."/>
            <person name="Weber T."/>
            <person name="Nieselt K."/>
            <person name="Hanssen F."/>
            <person name="Czemmel S."/>
            <person name="Nahnsen S."/>
            <person name="Gross H."/>
        </authorList>
    </citation>
    <scope>NUCLEOTIDE SEQUENCE [LARGE SCALE GENOMIC DNA]</scope>
    <source>
        <strain evidence="2 3">ATCC 31962</strain>
    </source>
</reference>
<feature type="region of interest" description="Disordered" evidence="1">
    <location>
        <begin position="134"/>
        <end position="154"/>
    </location>
</feature>
<protein>
    <submittedName>
        <fullName evidence="2">Uncharacterized protein</fullName>
    </submittedName>
</protein>
<evidence type="ECO:0000313" key="3">
    <source>
        <dbReference type="Proteomes" id="UP000321323"/>
    </source>
</evidence>
<dbReference type="EMBL" id="CP136508">
    <property type="protein sequence ID" value="WUR11927.1"/>
    <property type="molecule type" value="Genomic_DNA"/>
</dbReference>
<evidence type="ECO:0000313" key="2">
    <source>
        <dbReference type="EMBL" id="WUR11927.1"/>
    </source>
</evidence>
<organism evidence="2 3">
    <name type="scientific">[Empedobacter] haloabium</name>
    <dbReference type="NCBI Taxonomy" id="592317"/>
    <lineage>
        <taxon>Bacteria</taxon>
        <taxon>Pseudomonadati</taxon>
        <taxon>Pseudomonadota</taxon>
        <taxon>Betaproteobacteria</taxon>
        <taxon>Burkholderiales</taxon>
        <taxon>Oxalobacteraceae</taxon>
        <taxon>Telluria group</taxon>
        <taxon>Telluria group incertae sedis</taxon>
    </lineage>
</organism>
<sequence length="395" mass="44385">MEVLFERESLYKEVWATPMTALAKKYLLSDSGIRKVCVALSIPLPGKGHWAKVQAGHRLPIPPLPPTDGRTHFSSRVPDSTDKAPFDTDDWLRDRIAFEAAPANAIVVFPDLVKPHPLVRSAAAAVRTEINGLQRSRAHAERPKKRKPGAPWEPDWGALSRPSWRRYLETGVMEIDPAVLPLRVSIESADRALRLWDTLLKACVARGLRIEMGDRRVEVSDGAETVKLRMSEKVEHEKRPVELGENTVLARAPTGRLRIFLGVIASETSIEDSPDQALEQQLNDFMARIYRALASSRRWHAALAERRHREEQVAQLRAQERAAAEEVARLQKTEVERTRELVAEATAWKDAQRILAYVNHIRGSASARGMTLPAEWAAWAESVAASMDPTRKRLE</sequence>
<evidence type="ECO:0000256" key="1">
    <source>
        <dbReference type="SAM" id="MobiDB-lite"/>
    </source>
</evidence>
<gene>
    <name evidence="2" type="ORF">E7V67_019805</name>
</gene>
<name>A0ABZ1UGX5_9BURK</name>
<dbReference type="Proteomes" id="UP000321323">
    <property type="component" value="Chromosome"/>
</dbReference>
<proteinExistence type="predicted"/>
<keyword evidence="3" id="KW-1185">Reference proteome</keyword>
<accession>A0ABZ1UGX5</accession>